<sequence>MIHCLTLTVSPTIWQDEVQIIDYGRTFLNSNTDWGMNWDVANNRPYLTLFYLGCLVQELAFKATHFSIVGPRIVSLIGASLAATTTMGYLSSRQVPLKIAALLGLALLLDPLFVQSYRGDRIDCWVIAICFAACWLLRLSIDSIHNHQSNLVPVSLAGSLSVIAVFIWPSALILYPLILVELLSLLYVTTKGTDSLTSGVQLIAIFAGAVIITGILIIIPITGQLGILVNNFLEFTSERVGGFGLSAIINLFVSFKNSPFLPILAVISCISRRDKALLIASLFALSLVLNSGVYVHRVIYMLPYFITLSSELYRQDKKSPIQKLIPHSKKYLYLLPEVLNVKKSVIKIAQNILKFEQAISKY</sequence>
<gene>
    <name evidence="2" type="ORF">PN497_12370</name>
</gene>
<feature type="transmembrane region" description="Helical" evidence="1">
    <location>
        <begin position="122"/>
        <end position="141"/>
    </location>
</feature>
<feature type="transmembrane region" description="Helical" evidence="1">
    <location>
        <begin position="276"/>
        <end position="295"/>
    </location>
</feature>
<keyword evidence="1" id="KW-1133">Transmembrane helix</keyword>
<keyword evidence="1" id="KW-0472">Membrane</keyword>
<proteinExistence type="predicted"/>
<keyword evidence="3" id="KW-1185">Reference proteome</keyword>
<evidence type="ECO:0000256" key="1">
    <source>
        <dbReference type="SAM" id="Phobius"/>
    </source>
</evidence>
<organism evidence="2 3">
    <name type="scientific">Sphaerospermopsis kisseleviana CS-549</name>
    <dbReference type="NCBI Taxonomy" id="3021783"/>
    <lineage>
        <taxon>Bacteria</taxon>
        <taxon>Bacillati</taxon>
        <taxon>Cyanobacteriota</taxon>
        <taxon>Cyanophyceae</taxon>
        <taxon>Nostocales</taxon>
        <taxon>Aphanizomenonaceae</taxon>
        <taxon>Sphaerospermopsis</taxon>
        <taxon>Sphaerospermopsis kisseleviana</taxon>
    </lineage>
</organism>
<evidence type="ECO:0000313" key="3">
    <source>
        <dbReference type="Proteomes" id="UP001211711"/>
    </source>
</evidence>
<accession>A0ABT4ZT43</accession>
<name>A0ABT4ZT43_9CYAN</name>
<dbReference type="EMBL" id="JAQMTI010000147">
    <property type="protein sequence ID" value="MDB9442149.1"/>
    <property type="molecule type" value="Genomic_DNA"/>
</dbReference>
<feature type="transmembrane region" description="Helical" evidence="1">
    <location>
        <begin position="73"/>
        <end position="91"/>
    </location>
</feature>
<evidence type="ECO:0008006" key="4">
    <source>
        <dbReference type="Google" id="ProtNLM"/>
    </source>
</evidence>
<feature type="transmembrane region" description="Helical" evidence="1">
    <location>
        <begin position="200"/>
        <end position="223"/>
    </location>
</feature>
<feature type="transmembrane region" description="Helical" evidence="1">
    <location>
        <begin position="161"/>
        <end position="188"/>
    </location>
</feature>
<protein>
    <recommendedName>
        <fullName evidence="4">Glycosyltransferase RgtA/B/C/D-like domain-containing protein</fullName>
    </recommendedName>
</protein>
<feature type="transmembrane region" description="Helical" evidence="1">
    <location>
        <begin position="97"/>
        <end position="115"/>
    </location>
</feature>
<comment type="caution">
    <text evidence="2">The sequence shown here is derived from an EMBL/GenBank/DDBJ whole genome shotgun (WGS) entry which is preliminary data.</text>
</comment>
<dbReference type="Proteomes" id="UP001211711">
    <property type="component" value="Unassembled WGS sequence"/>
</dbReference>
<keyword evidence="1" id="KW-0812">Transmembrane</keyword>
<feature type="transmembrane region" description="Helical" evidence="1">
    <location>
        <begin position="243"/>
        <end position="264"/>
    </location>
</feature>
<evidence type="ECO:0000313" key="2">
    <source>
        <dbReference type="EMBL" id="MDB9442149.1"/>
    </source>
</evidence>
<reference evidence="2 3" key="1">
    <citation type="submission" date="2023-01" db="EMBL/GenBank/DDBJ databases">
        <title>Genomes from the Australian National Cyanobacteria Reference Collection.</title>
        <authorList>
            <person name="Willis A."/>
            <person name="Lee E.M.F."/>
        </authorList>
    </citation>
    <scope>NUCLEOTIDE SEQUENCE [LARGE SCALE GENOMIC DNA]</scope>
    <source>
        <strain evidence="2 3">CS-549</strain>
    </source>
</reference>